<evidence type="ECO:0000313" key="2">
    <source>
        <dbReference type="Proteomes" id="UP000006426"/>
    </source>
</evidence>
<dbReference type="EMBL" id="CP031226">
    <property type="protein sequence ID" value="AXH59574.1"/>
    <property type="molecule type" value="Genomic_DNA"/>
</dbReference>
<reference evidence="1 2" key="1">
    <citation type="journal article" date="2011" name="PLoS Pathog.">
        <title>Dynamic evolution of pathogenicity revealed by sequencing and comparative genomics of 19 Pseudomonas syringae isolates.</title>
        <authorList>
            <person name="Baltrus D.A."/>
            <person name="Nishimura M.T."/>
            <person name="Romanchuk A."/>
            <person name="Chang J.H."/>
            <person name="Mukhtar M.S."/>
            <person name="Cherkis K."/>
            <person name="Roach J."/>
            <person name="Grant S.R."/>
            <person name="Jones C.D."/>
            <person name="Dangl J.L."/>
        </authorList>
    </citation>
    <scope>NUCLEOTIDE SEQUENCE [LARGE SCALE GENOMIC DNA]</scope>
    <source>
        <strain evidence="1 2">M301315</strain>
    </source>
</reference>
<organism evidence="1 2">
    <name type="scientific">Pseudomonas amygdali pv. lachrymans str. M301315</name>
    <dbReference type="NCBI Taxonomy" id="629260"/>
    <lineage>
        <taxon>Bacteria</taxon>
        <taxon>Pseudomonadati</taxon>
        <taxon>Pseudomonadota</taxon>
        <taxon>Gammaproteobacteria</taxon>
        <taxon>Pseudomonadales</taxon>
        <taxon>Pseudomonadaceae</taxon>
        <taxon>Pseudomonas</taxon>
        <taxon>Pseudomonas amygdali</taxon>
    </lineage>
</organism>
<accession>A0AAD0M5C8</accession>
<gene>
    <name evidence="1" type="ORF">PLA107_030580</name>
</gene>
<dbReference type="RefSeq" id="WP_005742211.1">
    <property type="nucleotide sequence ID" value="NZ_CP031226.1"/>
</dbReference>
<protein>
    <submittedName>
        <fullName evidence="1">Uncharacterized protein</fullName>
    </submittedName>
</protein>
<dbReference type="GeneID" id="39474633"/>
<proteinExistence type="predicted"/>
<name>A0AAD0M5C8_PSEAV</name>
<geneLocation type="plasmid" evidence="2">
    <name>pmppla107</name>
</geneLocation>
<dbReference type="AlphaFoldDB" id="A0AAD0M5C8"/>
<keyword evidence="1" id="KW-0614">Plasmid</keyword>
<sequence length="395" mass="44210">MPSLLLLEDLYRQHCLSQIDAKQISEASELAEQWLLSFSRVEDPYLDALRSLGANAPQNPEKRFYFVFSLALCEPTTNTGKLFSVFSRTLNQNAQLIGKWVGDAMSDIYPVHTVNVLKAFESTLKKHYPLAYSCYQTYAVNVRLAAVACDNLKVFMNTLPDDPGKSHIAKFEALAHFPIKPESVIHQAVVGCKKDERELVYFCLEALRKQLASDYKDGITYLRPTDPSKPVIQPQGWLESPAPGAHLPIYQHPSFKAALSHDPSRYIKQFFIHRDSRLDVSPSNWIHVDDVCKAFLRAGVPAERIIDEGTCGKVATRTTLKSALTKLGQITVENQRYYQEAYKTYLAKYSTQEILDNCINPATLLAAYNATGNRVLLQAGSGLVRDSAMATDLGL</sequence>
<dbReference type="Proteomes" id="UP000006426">
    <property type="component" value="Plasmid pmppla107"/>
</dbReference>
<evidence type="ECO:0000313" key="1">
    <source>
        <dbReference type="EMBL" id="AXH59574.1"/>
    </source>
</evidence>